<dbReference type="InterPro" id="IPR017441">
    <property type="entry name" value="Protein_kinase_ATP_BS"/>
</dbReference>
<dbReference type="FunFam" id="1.10.510.10:FF:000021">
    <property type="entry name" value="Serine/threonine protein kinase"/>
    <property type="match status" value="1"/>
</dbReference>
<keyword evidence="6" id="KW-0378">Hydrolase</keyword>
<dbReference type="InterPro" id="IPR008271">
    <property type="entry name" value="Ser/Thr_kinase_AS"/>
</dbReference>
<dbReference type="SUPFAM" id="SSF56988">
    <property type="entry name" value="Anthrax protective antigen"/>
    <property type="match status" value="2"/>
</dbReference>
<feature type="transmembrane region" description="Helical" evidence="9">
    <location>
        <begin position="393"/>
        <end position="413"/>
    </location>
</feature>
<dbReference type="InterPro" id="IPR000719">
    <property type="entry name" value="Prot_kinase_dom"/>
</dbReference>
<dbReference type="GO" id="GO:0004553">
    <property type="term" value="F:hydrolase activity, hydrolyzing O-glycosyl compounds"/>
    <property type="evidence" value="ECO:0007669"/>
    <property type="project" value="InterPro"/>
</dbReference>
<comment type="caution">
    <text evidence="12">The sequence shown here is derived from an EMBL/GenBank/DDBJ whole genome shotgun (WGS) entry which is preliminary data.</text>
</comment>
<keyword evidence="5 12" id="KW-0418">Kinase</keyword>
<evidence type="ECO:0000256" key="5">
    <source>
        <dbReference type="ARBA" id="ARBA00022777"/>
    </source>
</evidence>
<evidence type="ECO:0000313" key="12">
    <source>
        <dbReference type="EMBL" id="MCC9626936.1"/>
    </source>
</evidence>
<dbReference type="PANTHER" id="PTHR43289">
    <property type="entry name" value="MITOGEN-ACTIVATED PROTEIN KINASE KINASE KINASE 20-RELATED"/>
    <property type="match status" value="1"/>
</dbReference>
<dbReference type="GO" id="GO:0005524">
    <property type="term" value="F:ATP binding"/>
    <property type="evidence" value="ECO:0007669"/>
    <property type="project" value="UniProtKB-UniRule"/>
</dbReference>
<keyword evidence="3" id="KW-0808">Transferase</keyword>
<keyword evidence="4 8" id="KW-0547">Nucleotide-binding</keyword>
<keyword evidence="13" id="KW-1185">Reference proteome</keyword>
<dbReference type="Gene3D" id="3.40.50.1700">
    <property type="entry name" value="Glycoside hydrolase family 3 C-terminal domain"/>
    <property type="match status" value="1"/>
</dbReference>
<protein>
    <recommendedName>
        <fullName evidence="1">non-specific serine/threonine protein kinase</fullName>
        <ecNumber evidence="1">2.7.11.1</ecNumber>
    </recommendedName>
</protein>
<dbReference type="Pfam" id="PF00069">
    <property type="entry name" value="Pkinase"/>
    <property type="match status" value="1"/>
</dbReference>
<evidence type="ECO:0000256" key="9">
    <source>
        <dbReference type="SAM" id="Phobius"/>
    </source>
</evidence>
<accession>A0A9X1SEU8</accession>
<dbReference type="Gene3D" id="2.60.120.260">
    <property type="entry name" value="Galactose-binding domain-like"/>
    <property type="match status" value="1"/>
</dbReference>
<evidence type="ECO:0000256" key="2">
    <source>
        <dbReference type="ARBA" id="ARBA00022527"/>
    </source>
</evidence>
<feature type="domain" description="Protein kinase" evidence="10">
    <location>
        <begin position="83"/>
        <end position="363"/>
    </location>
</feature>
<reference evidence="12" key="1">
    <citation type="submission" date="2021-11" db="EMBL/GenBank/DDBJ databases">
        <title>Genome sequence.</title>
        <authorList>
            <person name="Sun Q."/>
        </authorList>
    </citation>
    <scope>NUCLEOTIDE SEQUENCE</scope>
    <source>
        <strain evidence="12">JC732</strain>
    </source>
</reference>
<dbReference type="Gene3D" id="3.90.182.10">
    <property type="entry name" value="Toxin - Anthrax Protective Antigen,domain 1"/>
    <property type="match status" value="1"/>
</dbReference>
<dbReference type="InterPro" id="IPR036881">
    <property type="entry name" value="Glyco_hydro_3_C_sf"/>
</dbReference>
<dbReference type="SMART" id="SM00220">
    <property type="entry name" value="S_TKc"/>
    <property type="match status" value="1"/>
</dbReference>
<dbReference type="SMART" id="SM00758">
    <property type="entry name" value="PA14"/>
    <property type="match status" value="2"/>
</dbReference>
<evidence type="ECO:0000259" key="10">
    <source>
        <dbReference type="PROSITE" id="PS50011"/>
    </source>
</evidence>
<organism evidence="12 13">
    <name type="scientific">Blastopirellula sediminis</name>
    <dbReference type="NCBI Taxonomy" id="2894196"/>
    <lineage>
        <taxon>Bacteria</taxon>
        <taxon>Pseudomonadati</taxon>
        <taxon>Planctomycetota</taxon>
        <taxon>Planctomycetia</taxon>
        <taxon>Pirellulales</taxon>
        <taxon>Pirellulaceae</taxon>
        <taxon>Blastopirellula</taxon>
    </lineage>
</organism>
<dbReference type="PROSITE" id="PS00107">
    <property type="entry name" value="PROTEIN_KINASE_ATP"/>
    <property type="match status" value="1"/>
</dbReference>
<dbReference type="RefSeq" id="WP_230214434.1">
    <property type="nucleotide sequence ID" value="NZ_JAJKFT010000001.1"/>
</dbReference>
<gene>
    <name evidence="12" type="ORF">LOC68_00815</name>
</gene>
<dbReference type="Gene3D" id="3.30.200.20">
    <property type="entry name" value="Phosphorylase Kinase, domain 1"/>
    <property type="match status" value="1"/>
</dbReference>
<dbReference type="InterPro" id="IPR037524">
    <property type="entry name" value="PA14/GLEYA"/>
</dbReference>
<evidence type="ECO:0000256" key="6">
    <source>
        <dbReference type="ARBA" id="ARBA00022801"/>
    </source>
</evidence>
<dbReference type="AlphaFoldDB" id="A0A9X1SEU8"/>
<dbReference type="Gene3D" id="1.10.510.10">
    <property type="entry name" value="Transferase(Phosphotransferase) domain 1"/>
    <property type="match status" value="1"/>
</dbReference>
<dbReference type="Pfam" id="PF07691">
    <property type="entry name" value="PA14"/>
    <property type="match status" value="2"/>
</dbReference>
<keyword evidence="9" id="KW-1133">Transmembrane helix</keyword>
<dbReference type="InterPro" id="IPR011009">
    <property type="entry name" value="Kinase-like_dom_sf"/>
</dbReference>
<keyword evidence="2" id="KW-0723">Serine/threonine-protein kinase</keyword>
<evidence type="ECO:0000256" key="7">
    <source>
        <dbReference type="ARBA" id="ARBA00022840"/>
    </source>
</evidence>
<evidence type="ECO:0000256" key="4">
    <source>
        <dbReference type="ARBA" id="ARBA00022741"/>
    </source>
</evidence>
<dbReference type="Proteomes" id="UP001139103">
    <property type="component" value="Unassembled WGS sequence"/>
</dbReference>
<feature type="domain" description="PA14" evidence="11">
    <location>
        <begin position="466"/>
        <end position="617"/>
    </location>
</feature>
<feature type="domain" description="PA14" evidence="11">
    <location>
        <begin position="639"/>
        <end position="780"/>
    </location>
</feature>
<dbReference type="CDD" id="cd14014">
    <property type="entry name" value="STKc_PknB_like"/>
    <property type="match status" value="1"/>
</dbReference>
<dbReference type="PROSITE" id="PS50011">
    <property type="entry name" value="PROTEIN_KINASE_DOM"/>
    <property type="match status" value="1"/>
</dbReference>
<feature type="binding site" evidence="8">
    <location>
        <position position="112"/>
    </location>
    <ligand>
        <name>ATP</name>
        <dbReference type="ChEBI" id="CHEBI:30616"/>
    </ligand>
</feature>
<evidence type="ECO:0000256" key="1">
    <source>
        <dbReference type="ARBA" id="ARBA00012513"/>
    </source>
</evidence>
<sequence>MPTDEPSRCAKFFQRYASADALRDVLLQAGVLEERELAAILQDRQVSTALELGNLLIGRGLLTAFQLRAIEHGKTRGIRLGHYIVLDKVGEGGMGHVYKARHFRMNRVVALKILSRKHMRNPQKIQRFFQEVEAAARLTHPNIVTAYDAGESEGLHFLVMELIDGPDLAKLVKEQGPLSPSQAIDVIKQAATGLAYAHEQGLVHRDIKPDNILLDQRGVVRILDLGIARIVDSAEDDVETASPETGILGATSRRNLTVEGSIMGTASFMSPEQSVDSKQVDRRGDIYSLGCTLYYLLSGSPPFQEKSVQDIVMAHRQEPAPDIRNFRSDVSQGIADIMQKCMAKSPSDRFQNAEELLAALSSLDASGEEALIVAEPVAAANVTARRASFGRRWGYGLAGGLIVFLLLASTALLNRGYFAQADSTAKRSDAHWQAINKAEPQGGTASPSIERDGFPLEKFQPDQLSADGHGLVAAFSRDPEMLTRVATRVDKNIDFLWMKGVLPPAGQKIYAPYYARWKGWLKTPSGGDYDFCIVSNGGVRIWIDDALVLDKWEEHRLNEGESRFYGSPIDRYEFVTTFADQPQEIRVEYNQTTPAPSCLSLMVRDAKGRLHAVPASWLFVGEKMAAEANVPAMSDSNLTSENGLHVEYYRGSGFDQLVATSETPGINEFWCKEAPRPELNPDNFSVRWVGWLMPPVDGNYELDLIGGNSLSLMMDETSIFSDPGTEPQIPISYRKTTIQELKRRPYRIQVAIAETAGSNVASLRWVVPGTNEAVPIPPECFFLEWPGVR</sequence>
<dbReference type="SUPFAM" id="SSF56112">
    <property type="entry name" value="Protein kinase-like (PK-like)"/>
    <property type="match status" value="1"/>
</dbReference>
<dbReference type="GO" id="GO:0005975">
    <property type="term" value="P:carbohydrate metabolic process"/>
    <property type="evidence" value="ECO:0007669"/>
    <property type="project" value="InterPro"/>
</dbReference>
<dbReference type="InterPro" id="IPR011658">
    <property type="entry name" value="PA14_dom"/>
</dbReference>
<evidence type="ECO:0000256" key="8">
    <source>
        <dbReference type="PROSITE-ProRule" id="PRU10141"/>
    </source>
</evidence>
<dbReference type="PROSITE" id="PS00108">
    <property type="entry name" value="PROTEIN_KINASE_ST"/>
    <property type="match status" value="1"/>
</dbReference>
<dbReference type="EMBL" id="JAJKFT010000001">
    <property type="protein sequence ID" value="MCC9626936.1"/>
    <property type="molecule type" value="Genomic_DNA"/>
</dbReference>
<evidence type="ECO:0000259" key="11">
    <source>
        <dbReference type="PROSITE" id="PS51820"/>
    </source>
</evidence>
<dbReference type="GO" id="GO:0004674">
    <property type="term" value="F:protein serine/threonine kinase activity"/>
    <property type="evidence" value="ECO:0007669"/>
    <property type="project" value="UniProtKB-KW"/>
</dbReference>
<keyword evidence="9" id="KW-0472">Membrane</keyword>
<evidence type="ECO:0000313" key="13">
    <source>
        <dbReference type="Proteomes" id="UP001139103"/>
    </source>
</evidence>
<dbReference type="PROSITE" id="PS51820">
    <property type="entry name" value="PA14"/>
    <property type="match status" value="2"/>
</dbReference>
<keyword evidence="9" id="KW-0812">Transmembrane</keyword>
<proteinExistence type="predicted"/>
<dbReference type="EC" id="2.7.11.1" evidence="1"/>
<name>A0A9X1SEU8_9BACT</name>
<dbReference type="PANTHER" id="PTHR43289:SF6">
    <property type="entry name" value="SERINE_THREONINE-PROTEIN KINASE NEKL-3"/>
    <property type="match status" value="1"/>
</dbReference>
<evidence type="ECO:0000256" key="3">
    <source>
        <dbReference type="ARBA" id="ARBA00022679"/>
    </source>
</evidence>
<keyword evidence="7 8" id="KW-0067">ATP-binding</keyword>